<organism evidence="9 10">
    <name type="scientific">Paenibacillus kyungheensis</name>
    <dbReference type="NCBI Taxonomy" id="1452732"/>
    <lineage>
        <taxon>Bacteria</taxon>
        <taxon>Bacillati</taxon>
        <taxon>Bacillota</taxon>
        <taxon>Bacilli</taxon>
        <taxon>Bacillales</taxon>
        <taxon>Paenibacillaceae</taxon>
        <taxon>Paenibacillus</taxon>
    </lineage>
</organism>
<feature type="transmembrane region" description="Helical" evidence="7">
    <location>
        <begin position="273"/>
        <end position="296"/>
    </location>
</feature>
<evidence type="ECO:0000313" key="9">
    <source>
        <dbReference type="EMBL" id="WCT55336.1"/>
    </source>
</evidence>
<proteinExistence type="predicted"/>
<evidence type="ECO:0000256" key="6">
    <source>
        <dbReference type="ARBA" id="ARBA00023136"/>
    </source>
</evidence>
<dbReference type="InterPro" id="IPR020846">
    <property type="entry name" value="MFS_dom"/>
</dbReference>
<dbReference type="Gene3D" id="1.20.1720.10">
    <property type="entry name" value="Multidrug resistance protein D"/>
    <property type="match status" value="1"/>
</dbReference>
<dbReference type="PROSITE" id="PS50850">
    <property type="entry name" value="MFS"/>
    <property type="match status" value="1"/>
</dbReference>
<feature type="transmembrane region" description="Helical" evidence="7">
    <location>
        <begin position="171"/>
        <end position="190"/>
    </location>
</feature>
<sequence>MSASVAGKSQKASKTGWIVAGLLLGIFIAAIDNTIVATAIATIVGDLGGFDQFVWVTSAYLVASLAGTPIFGKLSDMYGRKRFFIFGVVVFMLGSILCGTADSIVQLSIYRAIQGIGGGALVPIAFTIVFDTFPPEKRGKMTGLLGAVFGMSSLFGPLLGAYITQYMNWRWVFYINVPFGIVSFLLVMIFYHESMERSKQKIDWWGAALLIGAVVSLMFALELGGDTYAWNSGVILGLFASFVVLLIGFIFAEQKAAEPIISFPMFKDRLFSSSTLAAFFYGAAFITVALYIPIYIQGVSGGTAVNSGLTLMPMTIGSVIAAMLGGILVNKLTFRRIMMISGFLFVLGMALLSRITPDTPALLLYLYLATAGFGIGFSFSVLNISGIQNFDFRQRGAATSTLTFVRSLGMALGVTIFGLIQRSLLSNQLEAGINQSGGESALPAGLDLTQLDPRALLSDDIKSHLPAQVIEMIQVALTSSIAGTFMWAVLPAIGALIAVSCMGKERALQTNKPTQK</sequence>
<dbReference type="CDD" id="cd17502">
    <property type="entry name" value="MFS_Azr1_MDR_like"/>
    <property type="match status" value="1"/>
</dbReference>
<evidence type="ECO:0000313" key="10">
    <source>
        <dbReference type="Proteomes" id="UP001220509"/>
    </source>
</evidence>
<comment type="subcellular location">
    <subcellularLocation>
        <location evidence="1">Cell membrane</location>
        <topology evidence="1">Multi-pass membrane protein</topology>
    </subcellularLocation>
</comment>
<keyword evidence="6 7" id="KW-0472">Membrane</keyword>
<gene>
    <name evidence="9" type="ORF">PQ456_19650</name>
</gene>
<feature type="transmembrane region" description="Helical" evidence="7">
    <location>
        <begin position="202"/>
        <end position="221"/>
    </location>
</feature>
<feature type="transmembrane region" description="Helical" evidence="7">
    <location>
        <begin position="233"/>
        <end position="252"/>
    </location>
</feature>
<dbReference type="PRINTS" id="PR01036">
    <property type="entry name" value="TCRTETB"/>
</dbReference>
<dbReference type="AlphaFoldDB" id="A0AAX3M0R8"/>
<dbReference type="Proteomes" id="UP001220509">
    <property type="component" value="Chromosome"/>
</dbReference>
<dbReference type="SUPFAM" id="SSF103473">
    <property type="entry name" value="MFS general substrate transporter"/>
    <property type="match status" value="1"/>
</dbReference>
<feature type="transmembrane region" description="Helical" evidence="7">
    <location>
        <begin position="481"/>
        <end position="502"/>
    </location>
</feature>
<dbReference type="KEGG" id="pka:PQ456_19650"/>
<dbReference type="PANTHER" id="PTHR23501:SF170">
    <property type="entry name" value="MULTIDRUG RESISTANCE PROTEIN 3"/>
    <property type="match status" value="1"/>
</dbReference>
<evidence type="ECO:0000256" key="3">
    <source>
        <dbReference type="ARBA" id="ARBA00022475"/>
    </source>
</evidence>
<protein>
    <submittedName>
        <fullName evidence="9">MDR family MFS transporter</fullName>
    </submittedName>
</protein>
<feature type="transmembrane region" description="Helical" evidence="7">
    <location>
        <begin position="362"/>
        <end position="384"/>
    </location>
</feature>
<keyword evidence="2" id="KW-0813">Transport</keyword>
<keyword evidence="10" id="KW-1185">Reference proteome</keyword>
<evidence type="ECO:0000256" key="1">
    <source>
        <dbReference type="ARBA" id="ARBA00004651"/>
    </source>
</evidence>
<dbReference type="InterPro" id="IPR036259">
    <property type="entry name" value="MFS_trans_sf"/>
</dbReference>
<feature type="transmembrane region" description="Helical" evidence="7">
    <location>
        <begin position="53"/>
        <end position="71"/>
    </location>
</feature>
<evidence type="ECO:0000259" key="8">
    <source>
        <dbReference type="PROSITE" id="PS50850"/>
    </source>
</evidence>
<dbReference type="Pfam" id="PF07690">
    <property type="entry name" value="MFS_1"/>
    <property type="match status" value="2"/>
</dbReference>
<dbReference type="EMBL" id="CP117416">
    <property type="protein sequence ID" value="WCT55336.1"/>
    <property type="molecule type" value="Genomic_DNA"/>
</dbReference>
<dbReference type="FunFam" id="1.20.1720.10:FF:000004">
    <property type="entry name" value="EmrB/QacA family drug resistance transporter"/>
    <property type="match status" value="1"/>
</dbReference>
<name>A0AAX3M0R8_9BACL</name>
<feature type="transmembrane region" description="Helical" evidence="7">
    <location>
        <begin position="396"/>
        <end position="420"/>
    </location>
</feature>
<feature type="transmembrane region" description="Helical" evidence="7">
    <location>
        <begin position="111"/>
        <end position="130"/>
    </location>
</feature>
<dbReference type="GO" id="GO:0022857">
    <property type="term" value="F:transmembrane transporter activity"/>
    <property type="evidence" value="ECO:0007669"/>
    <property type="project" value="InterPro"/>
</dbReference>
<evidence type="ECO:0000256" key="5">
    <source>
        <dbReference type="ARBA" id="ARBA00022989"/>
    </source>
</evidence>
<feature type="domain" description="Major facilitator superfamily (MFS) profile" evidence="8">
    <location>
        <begin position="18"/>
        <end position="506"/>
    </location>
</feature>
<dbReference type="InterPro" id="IPR011701">
    <property type="entry name" value="MFS"/>
</dbReference>
<feature type="transmembrane region" description="Helical" evidence="7">
    <location>
        <begin position="142"/>
        <end position="165"/>
    </location>
</feature>
<feature type="transmembrane region" description="Helical" evidence="7">
    <location>
        <begin position="17"/>
        <end position="41"/>
    </location>
</feature>
<evidence type="ECO:0000256" key="4">
    <source>
        <dbReference type="ARBA" id="ARBA00022692"/>
    </source>
</evidence>
<dbReference type="PANTHER" id="PTHR23501">
    <property type="entry name" value="MAJOR FACILITATOR SUPERFAMILY"/>
    <property type="match status" value="1"/>
</dbReference>
<dbReference type="RefSeq" id="WP_273613718.1">
    <property type="nucleotide sequence ID" value="NZ_CP117416.1"/>
</dbReference>
<feature type="transmembrane region" description="Helical" evidence="7">
    <location>
        <begin position="337"/>
        <end position="356"/>
    </location>
</feature>
<dbReference type="NCBIfam" id="TIGR00711">
    <property type="entry name" value="efflux_EmrB"/>
    <property type="match status" value="1"/>
</dbReference>
<dbReference type="InterPro" id="IPR004638">
    <property type="entry name" value="EmrB-like"/>
</dbReference>
<evidence type="ECO:0000256" key="7">
    <source>
        <dbReference type="SAM" id="Phobius"/>
    </source>
</evidence>
<feature type="transmembrane region" description="Helical" evidence="7">
    <location>
        <begin position="83"/>
        <end position="105"/>
    </location>
</feature>
<keyword evidence="3" id="KW-1003">Cell membrane</keyword>
<feature type="transmembrane region" description="Helical" evidence="7">
    <location>
        <begin position="308"/>
        <end position="330"/>
    </location>
</feature>
<keyword evidence="5 7" id="KW-1133">Transmembrane helix</keyword>
<dbReference type="GO" id="GO:0005886">
    <property type="term" value="C:plasma membrane"/>
    <property type="evidence" value="ECO:0007669"/>
    <property type="project" value="UniProtKB-SubCell"/>
</dbReference>
<evidence type="ECO:0000256" key="2">
    <source>
        <dbReference type="ARBA" id="ARBA00022448"/>
    </source>
</evidence>
<dbReference type="Gene3D" id="1.20.1250.20">
    <property type="entry name" value="MFS general substrate transporter like domains"/>
    <property type="match status" value="1"/>
</dbReference>
<accession>A0AAX3M0R8</accession>
<keyword evidence="4 7" id="KW-0812">Transmembrane</keyword>
<reference evidence="9 10" key="1">
    <citation type="submission" date="2023-02" db="EMBL/GenBank/DDBJ databases">
        <title>Genome sequence of Paenibacillus kyungheensis KACC 18744.</title>
        <authorList>
            <person name="Kim S."/>
            <person name="Heo J."/>
            <person name="Kwon S.-W."/>
        </authorList>
    </citation>
    <scope>NUCLEOTIDE SEQUENCE [LARGE SCALE GENOMIC DNA]</scope>
    <source>
        <strain evidence="9 10">KACC 18744</strain>
    </source>
</reference>